<gene>
    <name evidence="1" type="ORF">CRG98_047175</name>
</gene>
<comment type="caution">
    <text evidence="1">The sequence shown here is derived from an EMBL/GenBank/DDBJ whole genome shotgun (WGS) entry which is preliminary data.</text>
</comment>
<sequence>MVSKLRLRVARPRACAHPHRDRPNMFECSQRVRLVLVLPHPSKEDEPGSRSIIEGGCLRARDNVYAEIDHTLHVRAGVEE</sequence>
<evidence type="ECO:0000313" key="1">
    <source>
        <dbReference type="EMBL" id="PKI32435.1"/>
    </source>
</evidence>
<keyword evidence="2" id="KW-1185">Reference proteome</keyword>
<dbReference type="Proteomes" id="UP000233551">
    <property type="component" value="Unassembled WGS sequence"/>
</dbReference>
<reference evidence="1 2" key="1">
    <citation type="submission" date="2017-11" db="EMBL/GenBank/DDBJ databases">
        <title>De-novo sequencing of pomegranate (Punica granatum L.) genome.</title>
        <authorList>
            <person name="Akparov Z."/>
            <person name="Amiraslanov A."/>
            <person name="Hajiyeva S."/>
            <person name="Abbasov M."/>
            <person name="Kaur K."/>
            <person name="Hamwieh A."/>
            <person name="Solovyev V."/>
            <person name="Salamov A."/>
            <person name="Braich B."/>
            <person name="Kosarev P."/>
            <person name="Mahmoud A."/>
            <person name="Hajiyev E."/>
            <person name="Babayeva S."/>
            <person name="Izzatullayeva V."/>
            <person name="Mammadov A."/>
            <person name="Mammadov A."/>
            <person name="Sharifova S."/>
            <person name="Ojaghi J."/>
            <person name="Eynullazada K."/>
            <person name="Bayramov B."/>
            <person name="Abdulazimova A."/>
            <person name="Shahmuradov I."/>
        </authorList>
    </citation>
    <scope>NUCLEOTIDE SEQUENCE [LARGE SCALE GENOMIC DNA]</scope>
    <source>
        <strain evidence="2">cv. AG2017</strain>
        <tissue evidence="1">Leaf</tissue>
    </source>
</reference>
<organism evidence="1 2">
    <name type="scientific">Punica granatum</name>
    <name type="common">Pomegranate</name>
    <dbReference type="NCBI Taxonomy" id="22663"/>
    <lineage>
        <taxon>Eukaryota</taxon>
        <taxon>Viridiplantae</taxon>
        <taxon>Streptophyta</taxon>
        <taxon>Embryophyta</taxon>
        <taxon>Tracheophyta</taxon>
        <taxon>Spermatophyta</taxon>
        <taxon>Magnoliopsida</taxon>
        <taxon>eudicotyledons</taxon>
        <taxon>Gunneridae</taxon>
        <taxon>Pentapetalae</taxon>
        <taxon>rosids</taxon>
        <taxon>malvids</taxon>
        <taxon>Myrtales</taxon>
        <taxon>Lythraceae</taxon>
        <taxon>Punica</taxon>
    </lineage>
</organism>
<accession>A0A2I0HL48</accession>
<dbReference type="EMBL" id="PGOL01007653">
    <property type="protein sequence ID" value="PKI32435.1"/>
    <property type="molecule type" value="Genomic_DNA"/>
</dbReference>
<dbReference type="AlphaFoldDB" id="A0A2I0HL48"/>
<evidence type="ECO:0000313" key="2">
    <source>
        <dbReference type="Proteomes" id="UP000233551"/>
    </source>
</evidence>
<proteinExistence type="predicted"/>
<name>A0A2I0HL48_PUNGR</name>
<protein>
    <submittedName>
        <fullName evidence="1">Uncharacterized protein</fullName>
    </submittedName>
</protein>